<gene>
    <name evidence="1" type="ORF">FHS18_001892</name>
</gene>
<organism evidence="1 2">
    <name type="scientific">Paenibacillus phyllosphaerae</name>
    <dbReference type="NCBI Taxonomy" id="274593"/>
    <lineage>
        <taxon>Bacteria</taxon>
        <taxon>Bacillati</taxon>
        <taxon>Bacillota</taxon>
        <taxon>Bacilli</taxon>
        <taxon>Bacillales</taxon>
        <taxon>Paenibacillaceae</taxon>
        <taxon>Paenibacillus</taxon>
    </lineage>
</organism>
<proteinExistence type="predicted"/>
<reference evidence="1 2" key="1">
    <citation type="submission" date="2020-08" db="EMBL/GenBank/DDBJ databases">
        <title>Genomic Encyclopedia of Type Strains, Phase III (KMG-III): the genomes of soil and plant-associated and newly described type strains.</title>
        <authorList>
            <person name="Whitman W."/>
        </authorList>
    </citation>
    <scope>NUCLEOTIDE SEQUENCE [LARGE SCALE GENOMIC DNA]</scope>
    <source>
        <strain evidence="1 2">CECT 5862</strain>
    </source>
</reference>
<accession>A0A7W5FMB2</accession>
<dbReference type="InterPro" id="IPR058600">
    <property type="entry name" value="YhjD-like"/>
</dbReference>
<keyword evidence="2" id="KW-1185">Reference proteome</keyword>
<name>A0A7W5FMB2_9BACL</name>
<evidence type="ECO:0000313" key="1">
    <source>
        <dbReference type="EMBL" id="MBB3109829.1"/>
    </source>
</evidence>
<dbReference type="Pfam" id="PF26325">
    <property type="entry name" value="YhjD"/>
    <property type="match status" value="1"/>
</dbReference>
<evidence type="ECO:0000313" key="2">
    <source>
        <dbReference type="Proteomes" id="UP000570361"/>
    </source>
</evidence>
<sequence>MAVDALSPPSVKANQVMELVKRYALLGVTTRILNHDIRVVGASQTKLPRLYESMLRGLQDRVLLELAAMRRQFRDIGIRIIEETHQQDGLGVRYMSSGYEHRFTLVWSYVRVEAERLLKSYSHG</sequence>
<dbReference type="Proteomes" id="UP000570361">
    <property type="component" value="Unassembled WGS sequence"/>
</dbReference>
<comment type="caution">
    <text evidence="1">The sequence shown here is derived from an EMBL/GenBank/DDBJ whole genome shotgun (WGS) entry which is preliminary data.</text>
</comment>
<dbReference type="RefSeq" id="WP_183599282.1">
    <property type="nucleotide sequence ID" value="NZ_JACHXK010000003.1"/>
</dbReference>
<dbReference type="AlphaFoldDB" id="A0A7W5FMB2"/>
<dbReference type="EMBL" id="JACHXK010000003">
    <property type="protein sequence ID" value="MBB3109829.1"/>
    <property type="molecule type" value="Genomic_DNA"/>
</dbReference>
<protein>
    <submittedName>
        <fullName evidence="1">Uncharacterized protein</fullName>
    </submittedName>
</protein>